<proteinExistence type="predicted"/>
<dbReference type="InterPro" id="IPR035986">
    <property type="entry name" value="PKD_dom_sf"/>
</dbReference>
<feature type="chain" id="PRO_5008646417" description="PKD domain-containing protein" evidence="1">
    <location>
        <begin position="26"/>
        <end position="203"/>
    </location>
</feature>
<dbReference type="CDD" id="cd00146">
    <property type="entry name" value="PKD"/>
    <property type="match status" value="1"/>
</dbReference>
<dbReference type="PROSITE" id="PS50093">
    <property type="entry name" value="PKD"/>
    <property type="match status" value="1"/>
</dbReference>
<name>A0A1C0TU74_9GAMM</name>
<dbReference type="RefSeq" id="WP_065788884.1">
    <property type="nucleotide sequence ID" value="NZ_MAUJ01000001.1"/>
</dbReference>
<dbReference type="Pfam" id="PF18911">
    <property type="entry name" value="PKD_4"/>
    <property type="match status" value="1"/>
</dbReference>
<dbReference type="AlphaFoldDB" id="A0A1C0TU74"/>
<feature type="signal peptide" evidence="1">
    <location>
        <begin position="1"/>
        <end position="25"/>
    </location>
</feature>
<evidence type="ECO:0000313" key="3">
    <source>
        <dbReference type="EMBL" id="OCQ22881.1"/>
    </source>
</evidence>
<dbReference type="Gene3D" id="2.60.40.10">
    <property type="entry name" value="Immunoglobulins"/>
    <property type="match status" value="1"/>
</dbReference>
<evidence type="ECO:0000313" key="4">
    <source>
        <dbReference type="Proteomes" id="UP000093366"/>
    </source>
</evidence>
<protein>
    <recommendedName>
        <fullName evidence="2">PKD domain-containing protein</fullName>
    </recommendedName>
</protein>
<dbReference type="SMART" id="SM00089">
    <property type="entry name" value="PKD"/>
    <property type="match status" value="1"/>
</dbReference>
<gene>
    <name evidence="3" type="ORF">A7985_02685</name>
</gene>
<dbReference type="EMBL" id="MAUJ01000001">
    <property type="protein sequence ID" value="OCQ22881.1"/>
    <property type="molecule type" value="Genomic_DNA"/>
</dbReference>
<comment type="caution">
    <text evidence="3">The sequence shown here is derived from an EMBL/GenBank/DDBJ whole genome shotgun (WGS) entry which is preliminary data.</text>
</comment>
<feature type="domain" description="PKD" evidence="2">
    <location>
        <begin position="26"/>
        <end position="61"/>
    </location>
</feature>
<dbReference type="InterPro" id="IPR000601">
    <property type="entry name" value="PKD_dom"/>
</dbReference>
<dbReference type="InterPro" id="IPR022409">
    <property type="entry name" value="PKD/Chitinase_dom"/>
</dbReference>
<evidence type="ECO:0000259" key="2">
    <source>
        <dbReference type="PROSITE" id="PS50093"/>
    </source>
</evidence>
<sequence length="203" mass="22794">MTMKRNFCTRLVLLGTIVCTPYTLAENLTYQWDFGDGNTSTEDNPNHQYATPDFYTVTLKAFADKSLSYSKQYEVDAVTPAIKSLTLNLPEQIEQGKSTHISVNLNSTYDLNLDYKWTFPNNKVVMGKSSEVVFQDSGDTQIALTAYFKDRPISEQNITINVLAAQEPDKTTPPKQDEGSSGGSFFWINLLLIGLLRIRVSVK</sequence>
<dbReference type="InterPro" id="IPR013783">
    <property type="entry name" value="Ig-like_fold"/>
</dbReference>
<dbReference type="Proteomes" id="UP000093366">
    <property type="component" value="Unassembled WGS sequence"/>
</dbReference>
<keyword evidence="1" id="KW-0732">Signal</keyword>
<dbReference type="SUPFAM" id="SSF49299">
    <property type="entry name" value="PKD domain"/>
    <property type="match status" value="1"/>
</dbReference>
<accession>A0A1C0TU74</accession>
<reference evidence="4" key="1">
    <citation type="submission" date="2016-07" db="EMBL/GenBank/DDBJ databases">
        <authorList>
            <person name="Florea S."/>
            <person name="Webb J.S."/>
            <person name="Jaromczyk J."/>
            <person name="Schardl C.L."/>
        </authorList>
    </citation>
    <scope>NUCLEOTIDE SEQUENCE [LARGE SCALE GENOMIC DNA]</scope>
    <source>
        <strain evidence="4">IPB1</strain>
    </source>
</reference>
<organism evidence="3 4">
    <name type="scientific">Pseudoalteromonas luteoviolacea</name>
    <dbReference type="NCBI Taxonomy" id="43657"/>
    <lineage>
        <taxon>Bacteria</taxon>
        <taxon>Pseudomonadati</taxon>
        <taxon>Pseudomonadota</taxon>
        <taxon>Gammaproteobacteria</taxon>
        <taxon>Alteromonadales</taxon>
        <taxon>Pseudoalteromonadaceae</taxon>
        <taxon>Pseudoalteromonas</taxon>
    </lineage>
</organism>
<evidence type="ECO:0000256" key="1">
    <source>
        <dbReference type="SAM" id="SignalP"/>
    </source>
</evidence>